<dbReference type="PROSITE" id="PS51257">
    <property type="entry name" value="PROKAR_LIPOPROTEIN"/>
    <property type="match status" value="1"/>
</dbReference>
<reference evidence="1" key="2">
    <citation type="submission" date="2020-09" db="EMBL/GenBank/DDBJ databases">
        <authorList>
            <person name="Sun Q."/>
            <person name="Ohkuma M."/>
        </authorList>
    </citation>
    <scope>NUCLEOTIDE SEQUENCE</scope>
    <source>
        <strain evidence="1">JCM 17251</strain>
    </source>
</reference>
<keyword evidence="2" id="KW-1185">Reference proteome</keyword>
<gene>
    <name evidence="1" type="ORF">GCM10007971_20670</name>
</gene>
<organism evidence="1 2">
    <name type="scientific">Oceanobacillus indicireducens</name>
    <dbReference type="NCBI Taxonomy" id="1004261"/>
    <lineage>
        <taxon>Bacteria</taxon>
        <taxon>Bacillati</taxon>
        <taxon>Bacillota</taxon>
        <taxon>Bacilli</taxon>
        <taxon>Bacillales</taxon>
        <taxon>Bacillaceae</taxon>
        <taxon>Oceanobacillus</taxon>
    </lineage>
</organism>
<dbReference type="RefSeq" id="WP_188857089.1">
    <property type="nucleotide sequence ID" value="NZ_BMOS01000012.1"/>
</dbReference>
<dbReference type="AlphaFoldDB" id="A0A917XYA1"/>
<evidence type="ECO:0000313" key="2">
    <source>
        <dbReference type="Proteomes" id="UP000624041"/>
    </source>
</evidence>
<proteinExistence type="predicted"/>
<reference evidence="1" key="1">
    <citation type="journal article" date="2014" name="Int. J. Syst. Evol. Microbiol.">
        <title>Complete genome sequence of Corynebacterium casei LMG S-19264T (=DSM 44701T), isolated from a smear-ripened cheese.</title>
        <authorList>
            <consortium name="US DOE Joint Genome Institute (JGI-PGF)"/>
            <person name="Walter F."/>
            <person name="Albersmeier A."/>
            <person name="Kalinowski J."/>
            <person name="Ruckert C."/>
        </authorList>
    </citation>
    <scope>NUCLEOTIDE SEQUENCE</scope>
    <source>
        <strain evidence="1">JCM 17251</strain>
    </source>
</reference>
<comment type="caution">
    <text evidence="1">The sequence shown here is derived from an EMBL/GenBank/DDBJ whole genome shotgun (WGS) entry which is preliminary data.</text>
</comment>
<dbReference type="Proteomes" id="UP000624041">
    <property type="component" value="Unassembled WGS sequence"/>
</dbReference>
<evidence type="ECO:0008006" key="3">
    <source>
        <dbReference type="Google" id="ProtNLM"/>
    </source>
</evidence>
<sequence length="245" mass="27839">MRMILPVALIVILLSACLENDTISPIHKADLDLEPLTTSAAAESEPLDQEPVDIEDYAEFTINEEIVSLSIRDIPILHQFLQAQKNPQQALKEMELEKYILGLEEFFILRFSCHHDQCSYLLLHPDQNKPAFLVADMATYESHTFSPDATKVAFHFTRPGNGHLTPGHIVIFDLQHWTTVSMVRDNEKTGSLGFTWPILSFEWIDDSSLAIDFPVLTEPSEEAWDAWNALEEQPTITTTYNLTIE</sequence>
<protein>
    <recommendedName>
        <fullName evidence="3">Lipoprotein</fullName>
    </recommendedName>
</protein>
<name>A0A917XYA1_9BACI</name>
<dbReference type="EMBL" id="BMOS01000012">
    <property type="protein sequence ID" value="GGN58528.1"/>
    <property type="molecule type" value="Genomic_DNA"/>
</dbReference>
<evidence type="ECO:0000313" key="1">
    <source>
        <dbReference type="EMBL" id="GGN58528.1"/>
    </source>
</evidence>
<accession>A0A917XYA1</accession>